<dbReference type="EMBL" id="LOXM01000255">
    <property type="protein sequence ID" value="KVG56433.1"/>
    <property type="molecule type" value="Genomic_DNA"/>
</dbReference>
<dbReference type="AlphaFoldDB" id="A0A118HLM1"/>
<evidence type="ECO:0000313" key="2">
    <source>
        <dbReference type="Proteomes" id="UP000064029"/>
    </source>
</evidence>
<dbReference type="RefSeq" id="WP_059758091.1">
    <property type="nucleotide sequence ID" value="NZ_CP013414.1"/>
</dbReference>
<gene>
    <name evidence="1" type="ORF">WJ33_37035</name>
</gene>
<dbReference type="OrthoDB" id="9013192at2"/>
<name>A0A118HLM1_9BURK</name>
<evidence type="ECO:0000313" key="1">
    <source>
        <dbReference type="EMBL" id="KVG56433.1"/>
    </source>
</evidence>
<organism evidence="1 2">
    <name type="scientific">Burkholderia ubonensis</name>
    <dbReference type="NCBI Taxonomy" id="101571"/>
    <lineage>
        <taxon>Bacteria</taxon>
        <taxon>Pseudomonadati</taxon>
        <taxon>Pseudomonadota</taxon>
        <taxon>Betaproteobacteria</taxon>
        <taxon>Burkholderiales</taxon>
        <taxon>Burkholderiaceae</taxon>
        <taxon>Burkholderia</taxon>
        <taxon>Burkholderia cepacia complex</taxon>
    </lineage>
</organism>
<comment type="caution">
    <text evidence="1">The sequence shown here is derived from an EMBL/GenBank/DDBJ whole genome shotgun (WGS) entry which is preliminary data.</text>
</comment>
<dbReference type="Proteomes" id="UP000064029">
    <property type="component" value="Unassembled WGS sequence"/>
</dbReference>
<protein>
    <submittedName>
        <fullName evidence="1">Uncharacterized protein</fullName>
    </submittedName>
</protein>
<proteinExistence type="predicted"/>
<accession>A0A118HLM1</accession>
<reference evidence="1 2" key="1">
    <citation type="submission" date="2015-11" db="EMBL/GenBank/DDBJ databases">
        <title>Expanding the genomic diversity of Burkholderia species for the development of highly accurate diagnostics.</title>
        <authorList>
            <person name="Sahl J."/>
            <person name="Keim P."/>
            <person name="Wagner D."/>
        </authorList>
    </citation>
    <scope>NUCLEOTIDE SEQUENCE [LARGE SCALE GENOMIC DNA]</scope>
    <source>
        <strain evidence="1 2">MSMB2036</strain>
    </source>
</reference>
<sequence length="96" mass="10560">MERLILDGRVQDVPAGRPVATQWREGYAVLAAFGRRAHWFRREPPRAVSIDGVPMLITPVSTACGHTRFEVGPVGLLERGEFEVCQRCAAARGEGT</sequence>